<dbReference type="PANTHER" id="PTHR42901">
    <property type="entry name" value="ALCOHOL DEHYDROGENASE"/>
    <property type="match status" value="1"/>
</dbReference>
<evidence type="ECO:0000256" key="2">
    <source>
        <dbReference type="ARBA" id="ARBA00023002"/>
    </source>
</evidence>
<evidence type="ECO:0000256" key="1">
    <source>
        <dbReference type="ARBA" id="ARBA00006484"/>
    </source>
</evidence>
<dbReference type="PANTHER" id="PTHR42901:SF1">
    <property type="entry name" value="ALCOHOL DEHYDROGENASE"/>
    <property type="match status" value="1"/>
</dbReference>
<dbReference type="EMBL" id="CAUWAG010000007">
    <property type="protein sequence ID" value="CAJ2505338.1"/>
    <property type="molecule type" value="Genomic_DNA"/>
</dbReference>
<dbReference type="InterPro" id="IPR002347">
    <property type="entry name" value="SDR_fam"/>
</dbReference>
<gene>
    <name evidence="4" type="ORF">KHLLAP_LOCUS5806</name>
</gene>
<dbReference type="Proteomes" id="UP001295740">
    <property type="component" value="Unassembled WGS sequence"/>
</dbReference>
<dbReference type="SUPFAM" id="SSF51735">
    <property type="entry name" value="NAD(P)-binding Rossmann-fold domains"/>
    <property type="match status" value="1"/>
</dbReference>
<dbReference type="GO" id="GO:0016491">
    <property type="term" value="F:oxidoreductase activity"/>
    <property type="evidence" value="ECO:0007669"/>
    <property type="project" value="UniProtKB-KW"/>
</dbReference>
<dbReference type="Pfam" id="PF00106">
    <property type="entry name" value="adh_short"/>
    <property type="match status" value="1"/>
</dbReference>
<reference evidence="4" key="1">
    <citation type="submission" date="2023-10" db="EMBL/GenBank/DDBJ databases">
        <authorList>
            <person name="Hackl T."/>
        </authorList>
    </citation>
    <scope>NUCLEOTIDE SEQUENCE</scope>
</reference>
<keyword evidence="2" id="KW-0560">Oxidoreductase</keyword>
<accession>A0AAI8YFG4</accession>
<dbReference type="PRINTS" id="PR00080">
    <property type="entry name" value="SDRFAMILY"/>
</dbReference>
<proteinExistence type="inferred from homology"/>
<dbReference type="Gene3D" id="3.40.50.720">
    <property type="entry name" value="NAD(P)-binding Rossmann-like Domain"/>
    <property type="match status" value="1"/>
</dbReference>
<dbReference type="AlphaFoldDB" id="A0AAI8YFG4"/>
<protein>
    <submittedName>
        <fullName evidence="4">Uu.00g127320.m01.CDS01</fullName>
    </submittedName>
</protein>
<organism evidence="4 5">
    <name type="scientific">Anthostomella pinea</name>
    <dbReference type="NCBI Taxonomy" id="933095"/>
    <lineage>
        <taxon>Eukaryota</taxon>
        <taxon>Fungi</taxon>
        <taxon>Dikarya</taxon>
        <taxon>Ascomycota</taxon>
        <taxon>Pezizomycotina</taxon>
        <taxon>Sordariomycetes</taxon>
        <taxon>Xylariomycetidae</taxon>
        <taxon>Xylariales</taxon>
        <taxon>Xylariaceae</taxon>
        <taxon>Anthostomella</taxon>
    </lineage>
</organism>
<evidence type="ECO:0000313" key="5">
    <source>
        <dbReference type="Proteomes" id="UP001295740"/>
    </source>
</evidence>
<keyword evidence="5" id="KW-1185">Reference proteome</keyword>
<dbReference type="InterPro" id="IPR036291">
    <property type="entry name" value="NAD(P)-bd_dom_sf"/>
</dbReference>
<dbReference type="CDD" id="cd05233">
    <property type="entry name" value="SDR_c"/>
    <property type="match status" value="1"/>
</dbReference>
<name>A0AAI8YFG4_9PEZI</name>
<sequence length="262" mass="28626">MDALPIKPTRHDVYDFISPNAGTKDAAVGKSVLVTGAGSGFGESKASIEAESPKCRVLCVPTDITDPEAVANLFQRAGKIDILVNNAGFTGDINLLAKTDFQKWWMAFVQINVRGTYMVTCEFLKLLKGGPGFVLNVSSRSSYVTAEGMSAYRVSKPAMNRLAEFIDKDYASQGVVAIAFYPGGVPGTKVADAAPEWLRKNFKDTPALPAATALYLTLPRAKYLSGRFINAQWDMEELESHRERIVSEDLLKMRVLGIDDHL</sequence>
<evidence type="ECO:0000256" key="3">
    <source>
        <dbReference type="RuleBase" id="RU000363"/>
    </source>
</evidence>
<dbReference type="PRINTS" id="PR00081">
    <property type="entry name" value="GDHRDH"/>
</dbReference>
<comment type="similarity">
    <text evidence="1 3">Belongs to the short-chain dehydrogenases/reductases (SDR) family.</text>
</comment>
<comment type="caution">
    <text evidence="4">The sequence shown here is derived from an EMBL/GenBank/DDBJ whole genome shotgun (WGS) entry which is preliminary data.</text>
</comment>
<evidence type="ECO:0000313" key="4">
    <source>
        <dbReference type="EMBL" id="CAJ2505338.1"/>
    </source>
</evidence>